<dbReference type="PANTHER" id="PTHR43619">
    <property type="entry name" value="S-ADENOSYL-L-METHIONINE-DEPENDENT METHYLTRANSFERASE YKTD-RELATED"/>
    <property type="match status" value="1"/>
</dbReference>
<dbReference type="AlphaFoldDB" id="X0U889"/>
<accession>X0U889</accession>
<evidence type="ECO:0000256" key="3">
    <source>
        <dbReference type="ARBA" id="ARBA00022679"/>
    </source>
</evidence>
<evidence type="ECO:0008006" key="5">
    <source>
        <dbReference type="Google" id="ProtNLM"/>
    </source>
</evidence>
<sequence>EYAIARTAFFDSVFIDGLNKNIPQIVLLGAGYDTRAYRFAKLNNATKIIELDIATTQNRKMKCMKKAKMDIPTHVTLVPINFNKESLKYILEKAGYKNNEKTLFIWEGVSYYLEPESVDATLEFVNNSSHNESVIAFDYAISISEETIDNYYGVKEFAKTFRKYRKNELFRFTIDEGNIESFLEQRGLKIVNHLDNREIEKMFLLNENGSSIGQITGWFRFALASPNNKSQKKGT</sequence>
<dbReference type="NCBIfam" id="TIGR00027">
    <property type="entry name" value="mthyl_TIGR00027"/>
    <property type="match status" value="1"/>
</dbReference>
<dbReference type="SUPFAM" id="SSF53335">
    <property type="entry name" value="S-adenosyl-L-methionine-dependent methyltransferases"/>
    <property type="match status" value="1"/>
</dbReference>
<proteinExistence type="inferred from homology"/>
<evidence type="ECO:0000313" key="4">
    <source>
        <dbReference type="EMBL" id="GAF96582.1"/>
    </source>
</evidence>
<protein>
    <recommendedName>
        <fullName evidence="5">S-adenosyl-L-methionine-dependent methyltransferase</fullName>
    </recommendedName>
</protein>
<evidence type="ECO:0000256" key="1">
    <source>
        <dbReference type="ARBA" id="ARBA00008138"/>
    </source>
</evidence>
<gene>
    <name evidence="4" type="ORF">S01H1_30296</name>
</gene>
<reference evidence="4" key="1">
    <citation type="journal article" date="2014" name="Front. Microbiol.">
        <title>High frequency of phylogenetically diverse reductive dehalogenase-homologous genes in deep subseafloor sedimentary metagenomes.</title>
        <authorList>
            <person name="Kawai M."/>
            <person name="Futagami T."/>
            <person name="Toyoda A."/>
            <person name="Takaki Y."/>
            <person name="Nishi S."/>
            <person name="Hori S."/>
            <person name="Arai W."/>
            <person name="Tsubouchi T."/>
            <person name="Morono Y."/>
            <person name="Uchiyama I."/>
            <person name="Ito T."/>
            <person name="Fujiyama A."/>
            <person name="Inagaki F."/>
            <person name="Takami H."/>
        </authorList>
    </citation>
    <scope>NUCLEOTIDE SEQUENCE</scope>
    <source>
        <strain evidence="4">Expedition CK06-06</strain>
    </source>
</reference>
<comment type="caution">
    <text evidence="4">The sequence shown here is derived from an EMBL/GenBank/DDBJ whole genome shotgun (WGS) entry which is preliminary data.</text>
</comment>
<dbReference type="GO" id="GO:0032259">
    <property type="term" value="P:methylation"/>
    <property type="evidence" value="ECO:0007669"/>
    <property type="project" value="UniProtKB-KW"/>
</dbReference>
<name>X0U889_9ZZZZ</name>
<dbReference type="GO" id="GO:0008168">
    <property type="term" value="F:methyltransferase activity"/>
    <property type="evidence" value="ECO:0007669"/>
    <property type="project" value="UniProtKB-KW"/>
</dbReference>
<dbReference type="Pfam" id="PF04072">
    <property type="entry name" value="LCM"/>
    <property type="match status" value="1"/>
</dbReference>
<organism evidence="4">
    <name type="scientific">marine sediment metagenome</name>
    <dbReference type="NCBI Taxonomy" id="412755"/>
    <lineage>
        <taxon>unclassified sequences</taxon>
        <taxon>metagenomes</taxon>
        <taxon>ecological metagenomes</taxon>
    </lineage>
</organism>
<dbReference type="EMBL" id="BARS01018632">
    <property type="protein sequence ID" value="GAF96582.1"/>
    <property type="molecule type" value="Genomic_DNA"/>
</dbReference>
<dbReference type="PANTHER" id="PTHR43619:SF2">
    <property type="entry name" value="S-ADENOSYL-L-METHIONINE-DEPENDENT METHYLTRANSFERASES SUPERFAMILY PROTEIN"/>
    <property type="match status" value="1"/>
</dbReference>
<dbReference type="InterPro" id="IPR011610">
    <property type="entry name" value="SAM_mthyl_Trfase_ML2640-like"/>
</dbReference>
<keyword evidence="2" id="KW-0489">Methyltransferase</keyword>
<dbReference type="Gene3D" id="3.40.50.150">
    <property type="entry name" value="Vaccinia Virus protein VP39"/>
    <property type="match status" value="1"/>
</dbReference>
<keyword evidence="3" id="KW-0808">Transferase</keyword>
<feature type="non-terminal residue" evidence="4">
    <location>
        <position position="1"/>
    </location>
</feature>
<evidence type="ECO:0000256" key="2">
    <source>
        <dbReference type="ARBA" id="ARBA00022603"/>
    </source>
</evidence>
<dbReference type="InterPro" id="IPR029063">
    <property type="entry name" value="SAM-dependent_MTases_sf"/>
</dbReference>
<comment type="similarity">
    <text evidence="1">Belongs to the UPF0677 family.</text>
</comment>
<dbReference type="InterPro" id="IPR007213">
    <property type="entry name" value="Ppm1/Ppm2/Tcmp"/>
</dbReference>